<feature type="binding site" evidence="7">
    <location>
        <position position="316"/>
    </location>
    <ligand>
        <name>[4Fe-4S] cluster</name>
        <dbReference type="ChEBI" id="CHEBI:49883"/>
    </ligand>
</feature>
<dbReference type="PANTHER" id="PTHR30454:SF0">
    <property type="entry name" value="4-HYDROXY-3-METHYLBUT-2-EN-1-YL DIPHOSPHATE SYNTHASE (FERREDOXIN), CHLOROPLASTIC"/>
    <property type="match status" value="1"/>
</dbReference>
<dbReference type="GO" id="GO:0046429">
    <property type="term" value="F:4-hydroxy-3-methylbut-2-en-1-yl diphosphate synthase activity (ferredoxin)"/>
    <property type="evidence" value="ECO:0007669"/>
    <property type="project" value="UniProtKB-UniRule"/>
</dbReference>
<gene>
    <name evidence="7" type="primary">ispG</name>
    <name evidence="10" type="ordered locus">Ksed_11320</name>
</gene>
<feature type="domain" description="IspG TIM-barrel" evidence="8">
    <location>
        <begin position="16"/>
        <end position="255"/>
    </location>
</feature>
<organism evidence="10 11">
    <name type="scientific">Kytococcus sedentarius (strain ATCC 14392 / DSM 20547 / JCM 11482 / CCUG 33030 / NBRC 15357 / NCTC 11040 / CCM 314 / 541)</name>
    <name type="common">Micrococcus sedentarius</name>
    <dbReference type="NCBI Taxonomy" id="478801"/>
    <lineage>
        <taxon>Bacteria</taxon>
        <taxon>Bacillati</taxon>
        <taxon>Actinomycetota</taxon>
        <taxon>Actinomycetes</taxon>
        <taxon>Micrococcales</taxon>
        <taxon>Kytococcaceae</taxon>
        <taxon>Kytococcus</taxon>
    </lineage>
</organism>
<evidence type="ECO:0000256" key="7">
    <source>
        <dbReference type="HAMAP-Rule" id="MF_00159"/>
    </source>
</evidence>
<keyword evidence="3 7" id="KW-0560">Oxidoreductase</keyword>
<comment type="pathway">
    <text evidence="7">Isoprenoid biosynthesis; isopentenyl diphosphate biosynthesis via DXP pathway; isopentenyl diphosphate from 1-deoxy-D-xylulose 5-phosphate: step 5/6.</text>
</comment>
<feature type="binding site" evidence="7">
    <location>
        <position position="274"/>
    </location>
    <ligand>
        <name>[4Fe-4S] cluster</name>
        <dbReference type="ChEBI" id="CHEBI:49883"/>
    </ligand>
</feature>
<comment type="function">
    <text evidence="7">Converts 2C-methyl-D-erythritol 2,4-cyclodiphosphate (ME-2,4cPP) into 1-hydroxy-2-methyl-2-(E)-butenyl 4-diphosphate.</text>
</comment>
<keyword evidence="1 7" id="KW-0004">4Fe-4S</keyword>
<dbReference type="EC" id="1.17.7.3" evidence="7"/>
<dbReference type="FunFam" id="3.20.20.20:FF:000001">
    <property type="entry name" value="4-hydroxy-3-methylbut-2-en-1-yl diphosphate synthase (flavodoxin)"/>
    <property type="match status" value="1"/>
</dbReference>
<evidence type="ECO:0000256" key="5">
    <source>
        <dbReference type="ARBA" id="ARBA00023014"/>
    </source>
</evidence>
<keyword evidence="2 7" id="KW-0479">Metal-binding</keyword>
<dbReference type="eggNOG" id="COG0821">
    <property type="taxonomic scope" value="Bacteria"/>
</dbReference>
<keyword evidence="4 7" id="KW-0408">Iron</keyword>
<dbReference type="InterPro" id="IPR004588">
    <property type="entry name" value="IspG_bac-typ"/>
</dbReference>
<comment type="catalytic activity">
    <reaction evidence="7">
        <text>(2E)-4-hydroxy-3-methylbut-2-enyl diphosphate + oxidized [flavodoxin] + H2O + 2 H(+) = 2-C-methyl-D-erythritol 2,4-cyclic diphosphate + reduced [flavodoxin]</text>
        <dbReference type="Rhea" id="RHEA:43604"/>
        <dbReference type="Rhea" id="RHEA-COMP:10622"/>
        <dbReference type="Rhea" id="RHEA-COMP:10623"/>
        <dbReference type="ChEBI" id="CHEBI:15377"/>
        <dbReference type="ChEBI" id="CHEBI:15378"/>
        <dbReference type="ChEBI" id="CHEBI:57618"/>
        <dbReference type="ChEBI" id="CHEBI:58210"/>
        <dbReference type="ChEBI" id="CHEBI:58483"/>
        <dbReference type="ChEBI" id="CHEBI:128753"/>
        <dbReference type="EC" id="1.17.7.3"/>
    </reaction>
</comment>
<dbReference type="GO" id="GO:0019288">
    <property type="term" value="P:isopentenyl diphosphate biosynthetic process, methylerythritol 4-phosphate pathway"/>
    <property type="evidence" value="ECO:0007669"/>
    <property type="project" value="UniProtKB-UniRule"/>
</dbReference>
<sequence>MPAPVPQTVAPRRKSRKIKVGSTFVGGDAPVTVQTMTTTKTSDINGTLQQIAELTAAGCDIVRVACPTQDDADALPIIARKSQIPVIADIHFQPKYVFAAIDAGCAAVRVNPGNIRKFDDQVGAISRAAKDAGVSLRIGVNAGSLDQRLYDKYGKPTAEALVESAVWEASLFEEHDFHDFKISVKHNDPVVMIRAYEMLAERGDWPLHLGVTEAGPAFQGTIKSATAFGALLAKGIGDTIRVSLSAPPVEEVKVGTQILQALNLRPRKLEIVSCPSCGRAQVDVYKLADEVTAGLEGMTVPLRVAVMGCVVNGPGEAREADLGVASGNGKGQIFVKGEVIKTVPESQIVETLIEEAMRIAEDMGEPVDGVEGQPTVSVG</sequence>
<accession>C7NH02</accession>
<dbReference type="Proteomes" id="UP000006666">
    <property type="component" value="Chromosome"/>
</dbReference>
<proteinExistence type="inferred from homology"/>
<feature type="domain" description="IspG C-terminal" evidence="9">
    <location>
        <begin position="270"/>
        <end position="356"/>
    </location>
</feature>
<dbReference type="NCBIfam" id="NF001540">
    <property type="entry name" value="PRK00366.1"/>
    <property type="match status" value="1"/>
</dbReference>
<dbReference type="InterPro" id="IPR058579">
    <property type="entry name" value="IspG_C"/>
</dbReference>
<dbReference type="Gene3D" id="3.30.413.10">
    <property type="entry name" value="Sulfite Reductase Hemoprotein, domain 1"/>
    <property type="match status" value="1"/>
</dbReference>
<dbReference type="GO" id="GO:0016114">
    <property type="term" value="P:terpenoid biosynthetic process"/>
    <property type="evidence" value="ECO:0007669"/>
    <property type="project" value="InterPro"/>
</dbReference>
<dbReference type="SUPFAM" id="SSF51717">
    <property type="entry name" value="Dihydropteroate synthetase-like"/>
    <property type="match status" value="1"/>
</dbReference>
<evidence type="ECO:0000256" key="2">
    <source>
        <dbReference type="ARBA" id="ARBA00022723"/>
    </source>
</evidence>
<dbReference type="InterPro" id="IPR016425">
    <property type="entry name" value="IspG_bac"/>
</dbReference>
<dbReference type="UniPathway" id="UPA00056">
    <property type="reaction ID" value="UER00096"/>
</dbReference>
<evidence type="ECO:0000313" key="10">
    <source>
        <dbReference type="EMBL" id="ACV06172.1"/>
    </source>
</evidence>
<reference evidence="10 11" key="1">
    <citation type="journal article" date="2009" name="Stand. Genomic Sci.">
        <title>Complete genome sequence of Kytococcus sedentarius type strain (541).</title>
        <authorList>
            <person name="Sims D."/>
            <person name="Brettin T."/>
            <person name="Detter J.C."/>
            <person name="Han C."/>
            <person name="Lapidus A."/>
            <person name="Copeland A."/>
            <person name="Glavina Del Rio T."/>
            <person name="Nolan M."/>
            <person name="Chen F."/>
            <person name="Lucas S."/>
            <person name="Tice H."/>
            <person name="Cheng J.F."/>
            <person name="Bruce D."/>
            <person name="Goodwin L."/>
            <person name="Pitluck S."/>
            <person name="Ovchinnikova G."/>
            <person name="Pati A."/>
            <person name="Ivanova N."/>
            <person name="Mavrommatis K."/>
            <person name="Chen A."/>
            <person name="Palaniappan K."/>
            <person name="D'haeseleer P."/>
            <person name="Chain P."/>
            <person name="Bristow J."/>
            <person name="Eisen J.A."/>
            <person name="Markowitz V."/>
            <person name="Hugenholtz P."/>
            <person name="Schneider S."/>
            <person name="Goker M."/>
            <person name="Pukall R."/>
            <person name="Kyrpides N.C."/>
            <person name="Klenk H.P."/>
        </authorList>
    </citation>
    <scope>NUCLEOTIDE SEQUENCE [LARGE SCALE GENOMIC DNA]</scope>
    <source>
        <strain evidence="11">ATCC 14392 / DSM 20547 / JCM 11482 / CCUG 33030 / NBRC 15357 / NCTC 11040 / CCM 314 / 541</strain>
    </source>
</reference>
<dbReference type="Gene3D" id="3.20.20.20">
    <property type="entry name" value="Dihydropteroate synthase-like"/>
    <property type="match status" value="1"/>
</dbReference>
<name>C7NH02_KYTSD</name>
<dbReference type="InterPro" id="IPR058578">
    <property type="entry name" value="IspG_TIM"/>
</dbReference>
<comment type="cofactor">
    <cofactor evidence="7">
        <name>[4Fe-4S] cluster</name>
        <dbReference type="ChEBI" id="CHEBI:49883"/>
    </cofactor>
    <text evidence="7">Binds 1 [4Fe-4S] cluster.</text>
</comment>
<evidence type="ECO:0000313" key="11">
    <source>
        <dbReference type="Proteomes" id="UP000006666"/>
    </source>
</evidence>
<protein>
    <recommendedName>
        <fullName evidence="7">4-hydroxy-3-methylbut-2-en-1-yl diphosphate synthase (flavodoxin)</fullName>
        <ecNumber evidence="7">1.17.7.3</ecNumber>
    </recommendedName>
    <alternativeName>
        <fullName evidence="7">1-hydroxy-2-methyl-2-(E)-butenyl 4-diphosphate synthase</fullName>
    </alternativeName>
</protein>
<dbReference type="GO" id="GO:0005506">
    <property type="term" value="F:iron ion binding"/>
    <property type="evidence" value="ECO:0007669"/>
    <property type="project" value="InterPro"/>
</dbReference>
<dbReference type="SUPFAM" id="SSF56014">
    <property type="entry name" value="Nitrite and sulphite reductase 4Fe-4S domain-like"/>
    <property type="match status" value="1"/>
</dbReference>
<dbReference type="FunFam" id="3.30.413.10:FF:000001">
    <property type="entry name" value="4-hydroxy-3-methylbut-2-en-1-yl diphosphate synthase (flavodoxin)"/>
    <property type="match status" value="1"/>
</dbReference>
<keyword evidence="6 7" id="KW-0414">Isoprene biosynthesis</keyword>
<dbReference type="AlphaFoldDB" id="C7NH02"/>
<keyword evidence="11" id="KW-1185">Reference proteome</keyword>
<evidence type="ECO:0000259" key="9">
    <source>
        <dbReference type="Pfam" id="PF26540"/>
    </source>
</evidence>
<dbReference type="HOGENOM" id="CLU_042258_0_0_11"/>
<dbReference type="Pfam" id="PF26540">
    <property type="entry name" value="GcpE_C"/>
    <property type="match status" value="1"/>
</dbReference>
<dbReference type="NCBIfam" id="TIGR00612">
    <property type="entry name" value="ispG_gcpE"/>
    <property type="match status" value="1"/>
</dbReference>
<feature type="binding site" evidence="7">
    <location>
        <position position="277"/>
    </location>
    <ligand>
        <name>[4Fe-4S] cluster</name>
        <dbReference type="ChEBI" id="CHEBI:49883"/>
    </ligand>
</feature>
<evidence type="ECO:0000259" key="8">
    <source>
        <dbReference type="Pfam" id="PF04551"/>
    </source>
</evidence>
<dbReference type="InterPro" id="IPR011005">
    <property type="entry name" value="Dihydropteroate_synth-like_sf"/>
</dbReference>
<keyword evidence="5 7" id="KW-0411">Iron-sulfur</keyword>
<evidence type="ECO:0000256" key="6">
    <source>
        <dbReference type="ARBA" id="ARBA00023229"/>
    </source>
</evidence>
<evidence type="ECO:0000256" key="3">
    <source>
        <dbReference type="ARBA" id="ARBA00023002"/>
    </source>
</evidence>
<comment type="similarity">
    <text evidence="7">Belongs to the IspG family.</text>
</comment>
<dbReference type="HAMAP" id="MF_00159">
    <property type="entry name" value="IspG"/>
    <property type="match status" value="1"/>
</dbReference>
<dbReference type="EMBL" id="CP001686">
    <property type="protein sequence ID" value="ACV06172.1"/>
    <property type="molecule type" value="Genomic_DNA"/>
</dbReference>
<feature type="binding site" evidence="7">
    <location>
        <position position="309"/>
    </location>
    <ligand>
        <name>[4Fe-4S] cluster</name>
        <dbReference type="ChEBI" id="CHEBI:49883"/>
    </ligand>
</feature>
<dbReference type="GO" id="GO:0051539">
    <property type="term" value="F:4 iron, 4 sulfur cluster binding"/>
    <property type="evidence" value="ECO:0007669"/>
    <property type="project" value="UniProtKB-UniRule"/>
</dbReference>
<dbReference type="GO" id="GO:0141197">
    <property type="term" value="F:4-hydroxy-3-methylbut-2-enyl-diphosphate synthase activity (flavodoxin)"/>
    <property type="evidence" value="ECO:0007669"/>
    <property type="project" value="UniProtKB-EC"/>
</dbReference>
<evidence type="ECO:0000256" key="1">
    <source>
        <dbReference type="ARBA" id="ARBA00022485"/>
    </source>
</evidence>
<evidence type="ECO:0000256" key="4">
    <source>
        <dbReference type="ARBA" id="ARBA00023004"/>
    </source>
</evidence>
<dbReference type="PIRSF" id="PIRSF004640">
    <property type="entry name" value="IspG"/>
    <property type="match status" value="1"/>
</dbReference>
<dbReference type="KEGG" id="kse:Ksed_11320"/>
<dbReference type="InterPro" id="IPR045854">
    <property type="entry name" value="NO2/SO3_Rdtase_4Fe4S_sf"/>
</dbReference>
<dbReference type="PANTHER" id="PTHR30454">
    <property type="entry name" value="4-HYDROXY-3-METHYLBUT-2-EN-1-YL DIPHOSPHATE SYNTHASE"/>
    <property type="match status" value="1"/>
</dbReference>
<dbReference type="Pfam" id="PF04551">
    <property type="entry name" value="GcpE"/>
    <property type="match status" value="1"/>
</dbReference>
<dbReference type="STRING" id="478801.Ksed_11320"/>